<dbReference type="EMBL" id="CP015136">
    <property type="protein sequence ID" value="AMY09169.1"/>
    <property type="molecule type" value="Genomic_DNA"/>
</dbReference>
<dbReference type="Proteomes" id="UP000076079">
    <property type="component" value="Chromosome"/>
</dbReference>
<dbReference type="SUPFAM" id="SSF49464">
    <property type="entry name" value="Carboxypeptidase regulatory domain-like"/>
    <property type="match status" value="1"/>
</dbReference>
<dbReference type="PROSITE" id="PS51257">
    <property type="entry name" value="PROKAR_LIPOPROTEIN"/>
    <property type="match status" value="1"/>
</dbReference>
<protein>
    <recommendedName>
        <fullName evidence="3">Carboxypeptidase regulatory-like domain-containing protein</fullName>
    </recommendedName>
</protein>
<dbReference type="RefSeq" id="WP_157899048.1">
    <property type="nucleotide sequence ID" value="NZ_CP015136.1"/>
</dbReference>
<accession>A0A143PN35</accession>
<dbReference type="KEGG" id="abac:LuPra_02382"/>
<dbReference type="AlphaFoldDB" id="A0A143PN35"/>
<dbReference type="InterPro" id="IPR008969">
    <property type="entry name" value="CarboxyPept-like_regulatory"/>
</dbReference>
<evidence type="ECO:0008006" key="3">
    <source>
        <dbReference type="Google" id="ProtNLM"/>
    </source>
</evidence>
<organism evidence="1 2">
    <name type="scientific">Luteitalea pratensis</name>
    <dbReference type="NCBI Taxonomy" id="1855912"/>
    <lineage>
        <taxon>Bacteria</taxon>
        <taxon>Pseudomonadati</taxon>
        <taxon>Acidobacteriota</taxon>
        <taxon>Vicinamibacteria</taxon>
        <taxon>Vicinamibacterales</taxon>
        <taxon>Vicinamibacteraceae</taxon>
        <taxon>Luteitalea</taxon>
    </lineage>
</organism>
<reference evidence="1 2" key="1">
    <citation type="journal article" date="2016" name="Genome Announc.">
        <title>First Complete Genome Sequence of a Subdivision 6 Acidobacterium Strain.</title>
        <authorList>
            <person name="Huang S."/>
            <person name="Vieira S."/>
            <person name="Bunk B."/>
            <person name="Riedel T."/>
            <person name="Sproer C."/>
            <person name="Overmann J."/>
        </authorList>
    </citation>
    <scope>NUCLEOTIDE SEQUENCE [LARGE SCALE GENOMIC DNA]</scope>
    <source>
        <strain evidence="2">DSM 100886 HEG_-6_39</strain>
    </source>
</reference>
<name>A0A143PN35_LUTPR</name>
<gene>
    <name evidence="1" type="ORF">LuPra_02382</name>
</gene>
<reference evidence="2" key="2">
    <citation type="submission" date="2016-04" db="EMBL/GenBank/DDBJ databases">
        <title>First Complete Genome Sequence of a Subdivision 6 Acidobacterium.</title>
        <authorList>
            <person name="Huang S."/>
            <person name="Vieira S."/>
            <person name="Bunk B."/>
            <person name="Riedel T."/>
            <person name="Sproeer C."/>
            <person name="Overmann J."/>
        </authorList>
    </citation>
    <scope>NUCLEOTIDE SEQUENCE [LARGE SCALE GENOMIC DNA]</scope>
    <source>
        <strain evidence="2">DSM 100886 HEG_-6_39</strain>
    </source>
</reference>
<proteinExistence type="predicted"/>
<evidence type="ECO:0000313" key="1">
    <source>
        <dbReference type="EMBL" id="AMY09169.1"/>
    </source>
</evidence>
<evidence type="ECO:0000313" key="2">
    <source>
        <dbReference type="Proteomes" id="UP000076079"/>
    </source>
</evidence>
<sequence length="236" mass="24774">MTQRLLILGAIVLGVACNETRSPVAPSSPAPVSSPSAPVSFTLTGVVYEATTAGRRPLAGVGLDVSVEYQSWPPKVFSDTTGRYRVPNMLVSGSLKIIAEMPGYKQPCRVAVMQTDADQDLYLVPDDTLSTTGIPASLPLAGPMLAGHVFERSPEGIQRLPGASIVLDFSGGMGWGPVASTVTDATGRYVLCNMGTPLLGIYAYVSKPGYKSAYVPVNPVQTVSLEIELERLSGAS</sequence>
<keyword evidence="2" id="KW-1185">Reference proteome</keyword>